<dbReference type="NCBIfam" id="NF000435">
    <property type="entry name" value="blaOXA-61_like"/>
    <property type="match status" value="1"/>
</dbReference>
<protein>
    <recommendedName>
        <fullName evidence="3">beta-lactamase</fullName>
        <ecNumber evidence="3">3.5.2.6</ecNumber>
    </recommendedName>
</protein>
<dbReference type="AlphaFoldDB" id="A0A2S1CWY0"/>
<gene>
    <name evidence="8" type="primary">blaOXA</name>
</gene>
<evidence type="ECO:0000259" key="7">
    <source>
        <dbReference type="Pfam" id="PF00905"/>
    </source>
</evidence>
<organism evidence="8">
    <name type="scientific">Campylobacter jejuni</name>
    <dbReference type="NCBI Taxonomy" id="197"/>
    <lineage>
        <taxon>Bacteria</taxon>
        <taxon>Pseudomonadati</taxon>
        <taxon>Campylobacterota</taxon>
        <taxon>Epsilonproteobacteria</taxon>
        <taxon>Campylobacterales</taxon>
        <taxon>Campylobacteraceae</taxon>
        <taxon>Campylobacter</taxon>
    </lineage>
</organism>
<sequence>MQPKSIILFFYGYILFFRRQKITLFLLFLNLVFGQDKILNNWFKEYNTSGTFVFYDGKTWASNDFSRAMETFSPASTFKIFNALIALDSGVIKTKKEIFYHYRGEKVFLSSWAQDMNLSSAIKYSNVLAFKEVARRIGIKTMQEYLNKLHYGNAKISKIDTFWLDNSLKISAKEQAILLFRLSQNSLPFSQEAMNSVKEMICLKNMENLELFGKTGFNDEQKIAWIVGFVYLKDENKYKAFALNLDIDKFEDLYKREKILEKYLDELVKKVKNDG</sequence>
<keyword evidence="4" id="KW-0732">Signal</keyword>
<dbReference type="GO" id="GO:0008800">
    <property type="term" value="F:beta-lactamase activity"/>
    <property type="evidence" value="ECO:0007669"/>
    <property type="project" value="UniProtKB-EC"/>
</dbReference>
<accession>A0A2S1CWY0</accession>
<dbReference type="EC" id="3.5.2.6" evidence="3"/>
<dbReference type="GO" id="GO:0008658">
    <property type="term" value="F:penicillin binding"/>
    <property type="evidence" value="ECO:0007669"/>
    <property type="project" value="InterPro"/>
</dbReference>
<evidence type="ECO:0000313" key="8">
    <source>
        <dbReference type="EMBL" id="AWD39737.1"/>
    </source>
</evidence>
<name>A0A2S1CWY0_CAMJU</name>
<dbReference type="Pfam" id="PF00905">
    <property type="entry name" value="Transpeptidase"/>
    <property type="match status" value="1"/>
</dbReference>
<dbReference type="PANTHER" id="PTHR30627:SF6">
    <property type="entry name" value="BETA-LACTAMASE YBXI-RELATED"/>
    <property type="match status" value="1"/>
</dbReference>
<dbReference type="GO" id="GO:0046677">
    <property type="term" value="P:response to antibiotic"/>
    <property type="evidence" value="ECO:0007669"/>
    <property type="project" value="UniProtKB-KW"/>
</dbReference>
<reference evidence="8" key="1">
    <citation type="submission" date="2018-03" db="EMBL/GenBank/DDBJ databases">
        <title>Oxacillinase from Campylobacter.</title>
        <authorList>
            <person name="Lopes B.S."/>
            <person name="Forbes K."/>
        </authorList>
    </citation>
    <scope>NUCLEOTIDE SEQUENCE</scope>
    <source>
        <strain evidence="8">ARI3204</strain>
    </source>
</reference>
<dbReference type="InterPro" id="IPR050515">
    <property type="entry name" value="Beta-lactam/transpept"/>
</dbReference>
<dbReference type="NCBIfam" id="NF012161">
    <property type="entry name" value="bla_class_D_main"/>
    <property type="match status" value="1"/>
</dbReference>
<dbReference type="PANTHER" id="PTHR30627">
    <property type="entry name" value="PEPTIDOGLYCAN D,D-TRANSPEPTIDASE"/>
    <property type="match status" value="1"/>
</dbReference>
<proteinExistence type="inferred from homology"/>
<keyword evidence="5 8" id="KW-0378">Hydrolase</keyword>
<comment type="similarity">
    <text evidence="2">Belongs to the class-D beta-lactamase family.</text>
</comment>
<dbReference type="RefSeq" id="WP_114699276.1">
    <property type="nucleotide sequence ID" value="NG_061400.1"/>
</dbReference>
<dbReference type="Gene3D" id="3.40.710.10">
    <property type="entry name" value="DD-peptidase/beta-lactamase superfamily"/>
    <property type="match status" value="1"/>
</dbReference>
<feature type="domain" description="Penicillin-binding protein transpeptidase" evidence="7">
    <location>
        <begin position="66"/>
        <end position="263"/>
    </location>
</feature>
<dbReference type="GO" id="GO:0071555">
    <property type="term" value="P:cell wall organization"/>
    <property type="evidence" value="ECO:0007669"/>
    <property type="project" value="TreeGrafter"/>
</dbReference>
<dbReference type="InterPro" id="IPR001460">
    <property type="entry name" value="PCN-bd_Tpept"/>
</dbReference>
<evidence type="ECO:0000256" key="2">
    <source>
        <dbReference type="ARBA" id="ARBA00007898"/>
    </source>
</evidence>
<dbReference type="NCBIfam" id="NF000463">
    <property type="entry name" value="blaOXA_Campylobacter"/>
    <property type="match status" value="1"/>
</dbReference>
<comment type="catalytic activity">
    <reaction evidence="1">
        <text>a beta-lactam + H2O = a substituted beta-amino acid</text>
        <dbReference type="Rhea" id="RHEA:20401"/>
        <dbReference type="ChEBI" id="CHEBI:15377"/>
        <dbReference type="ChEBI" id="CHEBI:35627"/>
        <dbReference type="ChEBI" id="CHEBI:140347"/>
        <dbReference type="EC" id="3.5.2.6"/>
    </reaction>
</comment>
<dbReference type="GO" id="GO:0005886">
    <property type="term" value="C:plasma membrane"/>
    <property type="evidence" value="ECO:0007669"/>
    <property type="project" value="TreeGrafter"/>
</dbReference>
<keyword evidence="6" id="KW-0046">Antibiotic resistance</keyword>
<dbReference type="EMBL" id="MH085560">
    <property type="protein sequence ID" value="AWD39737.1"/>
    <property type="molecule type" value="Genomic_DNA"/>
</dbReference>
<evidence type="ECO:0000256" key="4">
    <source>
        <dbReference type="ARBA" id="ARBA00022729"/>
    </source>
</evidence>
<evidence type="ECO:0000256" key="1">
    <source>
        <dbReference type="ARBA" id="ARBA00001526"/>
    </source>
</evidence>
<dbReference type="InterPro" id="IPR012338">
    <property type="entry name" value="Beta-lactam/transpept-like"/>
</dbReference>
<evidence type="ECO:0000256" key="5">
    <source>
        <dbReference type="ARBA" id="ARBA00022801"/>
    </source>
</evidence>
<dbReference type="SUPFAM" id="SSF56601">
    <property type="entry name" value="beta-lactamase/transpeptidase-like"/>
    <property type="match status" value="1"/>
</dbReference>
<evidence type="ECO:0000256" key="6">
    <source>
        <dbReference type="ARBA" id="ARBA00023251"/>
    </source>
</evidence>
<evidence type="ECO:0000256" key="3">
    <source>
        <dbReference type="ARBA" id="ARBA00012865"/>
    </source>
</evidence>
<dbReference type="CARD" id="ARO:3005874">
    <property type="molecule name" value="OXA-659"/>
    <property type="mechanism identifier" value="ARO:0001004"/>
    <property type="mechanism name" value="antibiotic inactivation"/>
</dbReference>